<accession>A0A0F8XC15</accession>
<feature type="non-terminal residue" evidence="2">
    <location>
        <position position="1"/>
    </location>
</feature>
<dbReference type="EMBL" id="LAZR01063958">
    <property type="protein sequence ID" value="KKK58485.1"/>
    <property type="molecule type" value="Genomic_DNA"/>
</dbReference>
<proteinExistence type="predicted"/>
<name>A0A0F8XC15_9ZZZZ</name>
<evidence type="ECO:0000313" key="2">
    <source>
        <dbReference type="EMBL" id="KKK58485.1"/>
    </source>
</evidence>
<feature type="domain" description="Biotin-protein ligase N-terminal" evidence="1">
    <location>
        <begin position="1"/>
        <end position="53"/>
    </location>
</feature>
<sequence>ASRKVIFEEGRPLEVVEERELSFFPGEAIGPLFEKTFTYQSEESAESAEVKRRRS</sequence>
<comment type="caution">
    <text evidence="2">The sequence shown here is derived from an EMBL/GenBank/DDBJ whole genome shotgun (WGS) entry which is preliminary data.</text>
</comment>
<dbReference type="Pfam" id="PF09825">
    <property type="entry name" value="BPL_N"/>
    <property type="match status" value="1"/>
</dbReference>
<protein>
    <recommendedName>
        <fullName evidence="1">Biotin-protein ligase N-terminal domain-containing protein</fullName>
    </recommendedName>
</protein>
<evidence type="ECO:0000259" key="1">
    <source>
        <dbReference type="Pfam" id="PF09825"/>
    </source>
</evidence>
<gene>
    <name evidence="2" type="ORF">LCGC14_3043990</name>
</gene>
<reference evidence="2" key="1">
    <citation type="journal article" date="2015" name="Nature">
        <title>Complex archaea that bridge the gap between prokaryotes and eukaryotes.</title>
        <authorList>
            <person name="Spang A."/>
            <person name="Saw J.H."/>
            <person name="Jorgensen S.L."/>
            <person name="Zaremba-Niedzwiedzka K."/>
            <person name="Martijn J."/>
            <person name="Lind A.E."/>
            <person name="van Eijk R."/>
            <person name="Schleper C."/>
            <person name="Guy L."/>
            <person name="Ettema T.J."/>
        </authorList>
    </citation>
    <scope>NUCLEOTIDE SEQUENCE</scope>
</reference>
<dbReference type="InterPro" id="IPR019197">
    <property type="entry name" value="Biotin-prot_ligase_N"/>
</dbReference>
<organism evidence="2">
    <name type="scientific">marine sediment metagenome</name>
    <dbReference type="NCBI Taxonomy" id="412755"/>
    <lineage>
        <taxon>unclassified sequences</taxon>
        <taxon>metagenomes</taxon>
        <taxon>ecological metagenomes</taxon>
    </lineage>
</organism>
<dbReference type="AlphaFoldDB" id="A0A0F8XC15"/>